<dbReference type="EMBL" id="HBUE01049239">
    <property type="protein sequence ID" value="CAG6463715.1"/>
    <property type="molecule type" value="Transcribed_RNA"/>
</dbReference>
<protein>
    <submittedName>
        <fullName evidence="1">(northern house mosquito) hypothetical protein</fullName>
    </submittedName>
</protein>
<evidence type="ECO:0000313" key="1">
    <source>
        <dbReference type="EMBL" id="CAG6463715.1"/>
    </source>
</evidence>
<sequence>MIYSLASESGSATRQSSWQTYCPGLPTSLSPFSAPVSLPDTRKETYGELLDSLIRFLELHLICRFRRQIIRQISEDSAAIQPDFPVLEPQSSRNLKSSVPLE</sequence>
<reference evidence="1" key="1">
    <citation type="submission" date="2021-05" db="EMBL/GenBank/DDBJ databases">
        <authorList>
            <person name="Alioto T."/>
            <person name="Alioto T."/>
            <person name="Gomez Garrido J."/>
        </authorList>
    </citation>
    <scope>NUCLEOTIDE SEQUENCE</scope>
</reference>
<organism evidence="1">
    <name type="scientific">Culex pipiens</name>
    <name type="common">House mosquito</name>
    <dbReference type="NCBI Taxonomy" id="7175"/>
    <lineage>
        <taxon>Eukaryota</taxon>
        <taxon>Metazoa</taxon>
        <taxon>Ecdysozoa</taxon>
        <taxon>Arthropoda</taxon>
        <taxon>Hexapoda</taxon>
        <taxon>Insecta</taxon>
        <taxon>Pterygota</taxon>
        <taxon>Neoptera</taxon>
        <taxon>Endopterygota</taxon>
        <taxon>Diptera</taxon>
        <taxon>Nematocera</taxon>
        <taxon>Culicoidea</taxon>
        <taxon>Culicidae</taxon>
        <taxon>Culicinae</taxon>
        <taxon>Culicini</taxon>
        <taxon>Culex</taxon>
        <taxon>Culex</taxon>
    </lineage>
</organism>
<name>A0A8D8AWX8_CULPI</name>
<accession>A0A8D8AWX8</accession>
<proteinExistence type="predicted"/>
<dbReference type="AlphaFoldDB" id="A0A8D8AWX8"/>